<evidence type="ECO:0000313" key="9">
    <source>
        <dbReference type="Proteomes" id="UP000182517"/>
    </source>
</evidence>
<reference evidence="8 9" key="1">
    <citation type="journal article" date="2017" name="Genome Announc.">
        <title>Complete Genome Sequences of Two Acetylene-Fermenting Pelobacter acetylenicus Strains.</title>
        <authorList>
            <person name="Sutton J.M."/>
            <person name="Baesman S.M."/>
            <person name="Fierst J.L."/>
            <person name="Poret-Peterson A.T."/>
            <person name="Oremland R.S."/>
            <person name="Dunlap D.S."/>
            <person name="Akob D.M."/>
        </authorList>
    </citation>
    <scope>NUCLEOTIDE SEQUENCE [LARGE SCALE GENOMIC DNA]</scope>
    <source>
        <strain evidence="8 9">SFB93</strain>
    </source>
</reference>
<evidence type="ECO:0000256" key="7">
    <source>
        <dbReference type="RuleBase" id="RU000599"/>
    </source>
</evidence>
<comment type="pathway">
    <text evidence="1 6 7">Amino-acid biosynthesis; L-histidine biosynthesis; L-histidine from 5-phospho-alpha-D-ribose 1-diphosphate: step 6/9.</text>
</comment>
<dbReference type="NCBIfam" id="NF002111">
    <property type="entry name" value="PRK00951.2-1"/>
    <property type="match status" value="1"/>
</dbReference>
<sequence>MPRSATIDRHTAETRIHLTLSLDGSGRGEVATSVPFLDHMLVLLTRHGFFDLTVQAEGDVQVDAHHTVEDLGICLGEAFKKAIGDKQSMRRYGRCTMPMHEALATVDIDFSGRPCLVFNVDLPKAKVGDFDVELTEEFFVAFCNHAGVNLHVNLAYGSNLHHIIEAIFKAFGRALDEATGSDERIVGVMSSKGKLE</sequence>
<name>A0A1L3GPK5_9BACT</name>
<dbReference type="Gene3D" id="3.30.230.40">
    <property type="entry name" value="Imidazole glycerol phosphate dehydratase, domain 1"/>
    <property type="match status" value="2"/>
</dbReference>
<dbReference type="InterPro" id="IPR000807">
    <property type="entry name" value="ImidazoleglycerolP_deHydtase"/>
</dbReference>
<evidence type="ECO:0000256" key="6">
    <source>
        <dbReference type="HAMAP-Rule" id="MF_00076"/>
    </source>
</evidence>
<dbReference type="GO" id="GO:0004424">
    <property type="term" value="F:imidazoleglycerol-phosphate dehydratase activity"/>
    <property type="evidence" value="ECO:0007669"/>
    <property type="project" value="UniProtKB-UniRule"/>
</dbReference>
<dbReference type="UniPathway" id="UPA00031">
    <property type="reaction ID" value="UER00011"/>
</dbReference>
<keyword evidence="5 6" id="KW-0456">Lyase</keyword>
<dbReference type="Proteomes" id="UP000182517">
    <property type="component" value="Chromosome"/>
</dbReference>
<dbReference type="EMBL" id="CP015519">
    <property type="protein sequence ID" value="APG27825.1"/>
    <property type="molecule type" value="Genomic_DNA"/>
</dbReference>
<dbReference type="EC" id="4.2.1.19" evidence="6 7"/>
<dbReference type="Pfam" id="PF00475">
    <property type="entry name" value="IGPD"/>
    <property type="match status" value="1"/>
</dbReference>
<evidence type="ECO:0000256" key="5">
    <source>
        <dbReference type="ARBA" id="ARBA00023239"/>
    </source>
</evidence>
<dbReference type="AlphaFoldDB" id="A0A1L3GPK5"/>
<dbReference type="FunFam" id="3.30.230.40:FF:000003">
    <property type="entry name" value="Imidazoleglycerol-phosphate dehydratase HisB"/>
    <property type="match status" value="1"/>
</dbReference>
<keyword evidence="4 6" id="KW-0368">Histidine biosynthesis</keyword>
<dbReference type="SUPFAM" id="SSF54211">
    <property type="entry name" value="Ribosomal protein S5 domain 2-like"/>
    <property type="match status" value="2"/>
</dbReference>
<protein>
    <recommendedName>
        <fullName evidence="2 6">Imidazoleglycerol-phosphate dehydratase</fullName>
        <shortName evidence="6">IGPD</shortName>
        <ecNumber evidence="6 7">4.2.1.19</ecNumber>
    </recommendedName>
</protein>
<dbReference type="InterPro" id="IPR020565">
    <property type="entry name" value="ImidazoleglycerP_deHydtase_CS"/>
</dbReference>
<dbReference type="PANTHER" id="PTHR23133">
    <property type="entry name" value="IMIDAZOLEGLYCEROL-PHOSPHATE DEHYDRATASE HIS7"/>
    <property type="match status" value="1"/>
</dbReference>
<keyword evidence="3 6" id="KW-0028">Amino-acid biosynthesis</keyword>
<evidence type="ECO:0000256" key="2">
    <source>
        <dbReference type="ARBA" id="ARBA00016664"/>
    </source>
</evidence>
<dbReference type="RefSeq" id="WP_072283790.1">
    <property type="nucleotide sequence ID" value="NZ_CP015519.1"/>
</dbReference>
<proteinExistence type="inferred from homology"/>
<evidence type="ECO:0000256" key="1">
    <source>
        <dbReference type="ARBA" id="ARBA00005047"/>
    </source>
</evidence>
<dbReference type="FunFam" id="3.30.230.40:FF:000001">
    <property type="entry name" value="Imidazoleglycerol-phosphate dehydratase HisB"/>
    <property type="match status" value="1"/>
</dbReference>
<evidence type="ECO:0000256" key="3">
    <source>
        <dbReference type="ARBA" id="ARBA00022605"/>
    </source>
</evidence>
<evidence type="ECO:0000256" key="4">
    <source>
        <dbReference type="ARBA" id="ARBA00023102"/>
    </source>
</evidence>
<evidence type="ECO:0000313" key="8">
    <source>
        <dbReference type="EMBL" id="APG27825.1"/>
    </source>
</evidence>
<keyword evidence="9" id="KW-1185">Reference proteome</keyword>
<dbReference type="STRING" id="1842532.A7E78_08235"/>
<dbReference type="KEGG" id="pef:A7E78_08235"/>
<organism evidence="8 9">
    <name type="scientific">Syntrophotalea acetylenivorans</name>
    <dbReference type="NCBI Taxonomy" id="1842532"/>
    <lineage>
        <taxon>Bacteria</taxon>
        <taxon>Pseudomonadati</taxon>
        <taxon>Thermodesulfobacteriota</taxon>
        <taxon>Desulfuromonadia</taxon>
        <taxon>Desulfuromonadales</taxon>
        <taxon>Syntrophotaleaceae</taxon>
        <taxon>Syntrophotalea</taxon>
    </lineage>
</organism>
<gene>
    <name evidence="6 8" type="primary">hisB</name>
    <name evidence="8" type="ORF">A7E78_08235</name>
</gene>
<keyword evidence="6" id="KW-0963">Cytoplasm</keyword>
<dbReference type="HAMAP" id="MF_00076">
    <property type="entry name" value="HisB"/>
    <property type="match status" value="1"/>
</dbReference>
<dbReference type="GO" id="GO:0000105">
    <property type="term" value="P:L-histidine biosynthetic process"/>
    <property type="evidence" value="ECO:0007669"/>
    <property type="project" value="UniProtKB-UniRule"/>
</dbReference>
<dbReference type="NCBIfam" id="NF002115">
    <property type="entry name" value="PRK00951.2-5"/>
    <property type="match status" value="1"/>
</dbReference>
<dbReference type="InterPro" id="IPR020568">
    <property type="entry name" value="Ribosomal_Su5_D2-typ_SF"/>
</dbReference>
<dbReference type="PROSITE" id="PS00955">
    <property type="entry name" value="IGP_DEHYDRATASE_2"/>
    <property type="match status" value="1"/>
</dbReference>
<dbReference type="PANTHER" id="PTHR23133:SF2">
    <property type="entry name" value="IMIDAZOLEGLYCEROL-PHOSPHATE DEHYDRATASE"/>
    <property type="match status" value="1"/>
</dbReference>
<comment type="similarity">
    <text evidence="6 7">Belongs to the imidazoleglycerol-phosphate dehydratase family.</text>
</comment>
<dbReference type="GO" id="GO:0005737">
    <property type="term" value="C:cytoplasm"/>
    <property type="evidence" value="ECO:0007669"/>
    <property type="project" value="UniProtKB-SubCell"/>
</dbReference>
<accession>A0A1L3GPK5</accession>
<comment type="subcellular location">
    <subcellularLocation>
        <location evidence="6 7">Cytoplasm</location>
    </subcellularLocation>
</comment>
<comment type="catalytic activity">
    <reaction evidence="6 7">
        <text>D-erythro-1-(imidazol-4-yl)glycerol 3-phosphate = 3-(imidazol-4-yl)-2-oxopropyl phosphate + H2O</text>
        <dbReference type="Rhea" id="RHEA:11040"/>
        <dbReference type="ChEBI" id="CHEBI:15377"/>
        <dbReference type="ChEBI" id="CHEBI:57766"/>
        <dbReference type="ChEBI" id="CHEBI:58278"/>
        <dbReference type="EC" id="4.2.1.19"/>
    </reaction>
</comment>
<dbReference type="PROSITE" id="PS00954">
    <property type="entry name" value="IGP_DEHYDRATASE_1"/>
    <property type="match status" value="1"/>
</dbReference>
<dbReference type="OrthoDB" id="9790411at2"/>
<dbReference type="CDD" id="cd07914">
    <property type="entry name" value="IGPD"/>
    <property type="match status" value="1"/>
</dbReference>
<dbReference type="NCBIfam" id="NF002114">
    <property type="entry name" value="PRK00951.2-4"/>
    <property type="match status" value="1"/>
</dbReference>
<dbReference type="InterPro" id="IPR038494">
    <property type="entry name" value="IGPD_sf"/>
</dbReference>